<dbReference type="Gene3D" id="3.30.2320.80">
    <property type="match status" value="1"/>
</dbReference>
<reference evidence="6 7" key="1">
    <citation type="submission" date="2019-08" db="EMBL/GenBank/DDBJ databases">
        <authorList>
            <person name="Dhanesh K."/>
            <person name="Kumar G."/>
            <person name="Sasikala C."/>
            <person name="Venkata Ramana C."/>
        </authorList>
    </citation>
    <scope>NUCLEOTIDE SEQUENCE [LARGE SCALE GENOMIC DNA]</scope>
    <source>
        <strain evidence="6 7">JC645</strain>
    </source>
</reference>
<dbReference type="NCBIfam" id="TIGR00100">
    <property type="entry name" value="hypA"/>
    <property type="match status" value="1"/>
</dbReference>
<dbReference type="GO" id="GO:0008270">
    <property type="term" value="F:zinc ion binding"/>
    <property type="evidence" value="ECO:0007669"/>
    <property type="project" value="UniProtKB-UniRule"/>
</dbReference>
<keyword evidence="4 5" id="KW-0862">Zinc</keyword>
<feature type="binding site" evidence="5">
    <location>
        <position position="90"/>
    </location>
    <ligand>
        <name>Zn(2+)</name>
        <dbReference type="ChEBI" id="CHEBI:29105"/>
    </ligand>
</feature>
<dbReference type="AlphaFoldDB" id="A0A5M6D856"/>
<dbReference type="InterPro" id="IPR020538">
    <property type="entry name" value="Hydgase_Ni_incorp_HypA/HybF_CS"/>
</dbReference>
<dbReference type="PANTHER" id="PTHR34535:SF3">
    <property type="entry name" value="HYDROGENASE MATURATION FACTOR HYPA"/>
    <property type="match status" value="1"/>
</dbReference>
<dbReference type="Pfam" id="PF01155">
    <property type="entry name" value="HypA"/>
    <property type="match status" value="1"/>
</dbReference>
<gene>
    <name evidence="5 6" type="primary">hypA</name>
    <name evidence="6" type="ORF">FYK55_10970</name>
</gene>
<evidence type="ECO:0000256" key="2">
    <source>
        <dbReference type="ARBA" id="ARBA00022596"/>
    </source>
</evidence>
<keyword evidence="2 5" id="KW-0533">Nickel</keyword>
<name>A0A5M6D856_9BACT</name>
<dbReference type="InterPro" id="IPR000688">
    <property type="entry name" value="HypA/HybF"/>
</dbReference>
<evidence type="ECO:0000256" key="3">
    <source>
        <dbReference type="ARBA" id="ARBA00022723"/>
    </source>
</evidence>
<evidence type="ECO:0000313" key="6">
    <source>
        <dbReference type="EMBL" id="KAA5543707.1"/>
    </source>
</evidence>
<evidence type="ECO:0000256" key="5">
    <source>
        <dbReference type="HAMAP-Rule" id="MF_00213"/>
    </source>
</evidence>
<dbReference type="RefSeq" id="WP_150076459.1">
    <property type="nucleotide sequence ID" value="NZ_VWOX01000005.1"/>
</dbReference>
<feature type="binding site" evidence="5">
    <location>
        <position position="93"/>
    </location>
    <ligand>
        <name>Zn(2+)</name>
        <dbReference type="ChEBI" id="CHEBI:29105"/>
    </ligand>
</feature>
<dbReference type="Proteomes" id="UP000324479">
    <property type="component" value="Unassembled WGS sequence"/>
</dbReference>
<proteinExistence type="inferred from homology"/>
<evidence type="ECO:0000256" key="4">
    <source>
        <dbReference type="ARBA" id="ARBA00022833"/>
    </source>
</evidence>
<organism evidence="6 7">
    <name type="scientific">Roseiconus nitratireducens</name>
    <dbReference type="NCBI Taxonomy" id="2605748"/>
    <lineage>
        <taxon>Bacteria</taxon>
        <taxon>Pseudomonadati</taxon>
        <taxon>Planctomycetota</taxon>
        <taxon>Planctomycetia</taxon>
        <taxon>Pirellulales</taxon>
        <taxon>Pirellulaceae</taxon>
        <taxon>Roseiconus</taxon>
    </lineage>
</organism>
<feature type="binding site" evidence="5">
    <location>
        <position position="2"/>
    </location>
    <ligand>
        <name>Ni(2+)</name>
        <dbReference type="ChEBI" id="CHEBI:49786"/>
    </ligand>
</feature>
<feature type="binding site" evidence="5">
    <location>
        <position position="76"/>
    </location>
    <ligand>
        <name>Zn(2+)</name>
        <dbReference type="ChEBI" id="CHEBI:29105"/>
    </ligand>
</feature>
<dbReference type="PIRSF" id="PIRSF004761">
    <property type="entry name" value="Hydrgn_mat_HypA"/>
    <property type="match status" value="1"/>
</dbReference>
<dbReference type="GO" id="GO:0051604">
    <property type="term" value="P:protein maturation"/>
    <property type="evidence" value="ECO:0007669"/>
    <property type="project" value="InterPro"/>
</dbReference>
<dbReference type="GO" id="GO:0016151">
    <property type="term" value="F:nickel cation binding"/>
    <property type="evidence" value="ECO:0007669"/>
    <property type="project" value="UniProtKB-UniRule"/>
</dbReference>
<evidence type="ECO:0000313" key="7">
    <source>
        <dbReference type="Proteomes" id="UP000324479"/>
    </source>
</evidence>
<accession>A0A5M6D856</accession>
<keyword evidence="7" id="KW-1185">Reference proteome</keyword>
<protein>
    <recommendedName>
        <fullName evidence="5">Hydrogenase maturation factor HypA</fullName>
    </recommendedName>
</protein>
<dbReference type="HAMAP" id="MF_00213">
    <property type="entry name" value="HypA_HybF"/>
    <property type="match status" value="1"/>
</dbReference>
<dbReference type="PANTHER" id="PTHR34535">
    <property type="entry name" value="HYDROGENASE MATURATION FACTOR HYPA"/>
    <property type="match status" value="1"/>
</dbReference>
<evidence type="ECO:0000256" key="1">
    <source>
        <dbReference type="ARBA" id="ARBA00010748"/>
    </source>
</evidence>
<dbReference type="PROSITE" id="PS01249">
    <property type="entry name" value="HYPA"/>
    <property type="match status" value="1"/>
</dbReference>
<sequence length="120" mass="13162">MHELSIALSILDIANEQLHDHGDAEVLAIHLKLGRMSGVVKEALVSAFELAREGTKLEQAQLVIEDIPVMLHCRTCQCERPAESMQSLRCAVCGGLSAEITRGHELEVFAMELEPMEATP</sequence>
<comment type="function">
    <text evidence="5">Involved in the maturation of [NiFe] hydrogenases. Required for nickel insertion into the metal center of the hydrogenase.</text>
</comment>
<keyword evidence="3 5" id="KW-0479">Metal-binding</keyword>
<dbReference type="EMBL" id="VWOX01000005">
    <property type="protein sequence ID" value="KAA5543707.1"/>
    <property type="molecule type" value="Genomic_DNA"/>
</dbReference>
<comment type="caution">
    <text evidence="6">The sequence shown here is derived from an EMBL/GenBank/DDBJ whole genome shotgun (WGS) entry which is preliminary data.</text>
</comment>
<comment type="similarity">
    <text evidence="1 5">Belongs to the HypA/HybF family.</text>
</comment>
<feature type="binding site" evidence="5">
    <location>
        <position position="73"/>
    </location>
    <ligand>
        <name>Zn(2+)</name>
        <dbReference type="ChEBI" id="CHEBI:29105"/>
    </ligand>
</feature>